<comment type="caution">
    <text evidence="2">The sequence shown here is derived from an EMBL/GenBank/DDBJ whole genome shotgun (WGS) entry which is preliminary data.</text>
</comment>
<dbReference type="Proteomes" id="UP000186817">
    <property type="component" value="Unassembled WGS sequence"/>
</dbReference>
<protein>
    <submittedName>
        <fullName evidence="2">Uncharacterized protein</fullName>
    </submittedName>
</protein>
<reference evidence="2 3" key="1">
    <citation type="submission" date="2016-02" db="EMBL/GenBank/DDBJ databases">
        <title>Genome analysis of coral dinoflagellate symbionts highlights evolutionary adaptations to a symbiotic lifestyle.</title>
        <authorList>
            <person name="Aranda M."/>
            <person name="Li Y."/>
            <person name="Liew Y.J."/>
            <person name="Baumgarten S."/>
            <person name="Simakov O."/>
            <person name="Wilson M."/>
            <person name="Piel J."/>
            <person name="Ashoor H."/>
            <person name="Bougouffa S."/>
            <person name="Bajic V.B."/>
            <person name="Ryu T."/>
            <person name="Ravasi T."/>
            <person name="Bayer T."/>
            <person name="Micklem G."/>
            <person name="Kim H."/>
            <person name="Bhak J."/>
            <person name="Lajeunesse T.C."/>
            <person name="Voolstra C.R."/>
        </authorList>
    </citation>
    <scope>NUCLEOTIDE SEQUENCE [LARGE SCALE GENOMIC DNA]</scope>
    <source>
        <strain evidence="2 3">CCMP2467</strain>
    </source>
</reference>
<feature type="compositionally biased region" description="Polar residues" evidence="1">
    <location>
        <begin position="273"/>
        <end position="286"/>
    </location>
</feature>
<dbReference type="EMBL" id="LSRX01001506">
    <property type="protein sequence ID" value="OLP79261.1"/>
    <property type="molecule type" value="Genomic_DNA"/>
</dbReference>
<gene>
    <name evidence="2" type="ORF">AK812_SmicGene40460</name>
</gene>
<feature type="region of interest" description="Disordered" evidence="1">
    <location>
        <begin position="273"/>
        <end position="298"/>
    </location>
</feature>
<accession>A0A1Q9C8N3</accession>
<sequence>MKVGHTSKRKEELHRYLQEILSKGSLDSKAAERLRGRMVFFEGFSFGRVSNRAQRIVGRCAEKPGATTLSEELQWALKWLDSRVCESEPLSIDRNMIKTVLVFTDGACNPEEGTGGVGGVLVSASGRIHEFFGEAVPGSLMRTLLSFSENPIFELELIPLLICLKMWAPLLRGSQVVFYLDNDGARHSMIRTYGGSSFAEKVIETFLLLENALEVKTWFSRVPTASNIADNPSLRDLPAMFNKRSLAAEDVQEAAAQHVEDLQAAFPSQLSVPYQGQQARSTSTAPDPQRQVHDSASQPVAHCQAWTRAVKAKRGPGSADKRNEAFQKILSLLHAFATFFDLASLLEDDENEGDSLRAVLAPKAPSTILKHAGPVRMFCEWLVKSNTSPPFGEKVVWTFVHCVLKMPRTAASTLDTCLRAIKWSYHSLGLRVQLEVFRSARVSGLVAQALQNKSPWDPAPPLTVAEVLQLHSIAHDRKMSLIDRCGAAHFLAMIYGRARASDIRCVKPLIVDRCGSESWRHSFIELGTLHHKTSRFDAKRRRILPLVIPGIGIGQAPFGQLLLDIRNEAGLRNDAVDKPFLPAPLPNAEWSSDPLSSSEITRWLRFLLPRPSSEKQLSSHSLKVTTLVWCSRFGMTRETKRVLGHHADAASGSDAVYGRELQSAALREYILILEAIAAGQFRPDRTRSGHFAPGWSREAILKAAAAAPAATVQSTDIAEDEDEALAVVSDDSDSDADDTDMLICTAMTSPVDSAPYFIQRAEEISLGRQVLASAEFDSWSESILGKIKVTEDAGVEDRDIEGSLQVLNALRRRGVAYAFARLISWDKHEAYVSSLFKYLMTPAQPGYRKVSLRQILRADKLAFSKMSEAGEDIRADASGVCPLDAMISSILQDYDLIVSLLPLGDLDGSSGKARRGRGGRPVPYTDNNTWKGGTYTDYNTWKGRNGKGKGSWGGKGYDDWTSKGKHPTKGKDKFGKGKGFGAGKQEWLPEGLRYQGASAWNH</sequence>
<evidence type="ECO:0000313" key="3">
    <source>
        <dbReference type="Proteomes" id="UP000186817"/>
    </source>
</evidence>
<dbReference type="OrthoDB" id="437389at2759"/>
<organism evidence="2 3">
    <name type="scientific">Symbiodinium microadriaticum</name>
    <name type="common">Dinoflagellate</name>
    <name type="synonym">Zooxanthella microadriatica</name>
    <dbReference type="NCBI Taxonomy" id="2951"/>
    <lineage>
        <taxon>Eukaryota</taxon>
        <taxon>Sar</taxon>
        <taxon>Alveolata</taxon>
        <taxon>Dinophyceae</taxon>
        <taxon>Suessiales</taxon>
        <taxon>Symbiodiniaceae</taxon>
        <taxon>Symbiodinium</taxon>
    </lineage>
</organism>
<dbReference type="AlphaFoldDB" id="A0A1Q9C8N3"/>
<evidence type="ECO:0000256" key="1">
    <source>
        <dbReference type="SAM" id="MobiDB-lite"/>
    </source>
</evidence>
<feature type="region of interest" description="Disordered" evidence="1">
    <location>
        <begin position="947"/>
        <end position="984"/>
    </location>
</feature>
<name>A0A1Q9C8N3_SYMMI</name>
<keyword evidence="3" id="KW-1185">Reference proteome</keyword>
<evidence type="ECO:0000313" key="2">
    <source>
        <dbReference type="EMBL" id="OLP79261.1"/>
    </source>
</evidence>
<proteinExistence type="predicted"/>